<gene>
    <name evidence="5" type="ORF">US96_C0009G0003</name>
</gene>
<dbReference type="Proteomes" id="UP000034181">
    <property type="component" value="Unassembled WGS sequence"/>
</dbReference>
<comment type="caution">
    <text evidence="5">The sequence shown here is derived from an EMBL/GenBank/DDBJ whole genome shotgun (WGS) entry which is preliminary data.</text>
</comment>
<protein>
    <submittedName>
        <fullName evidence="5">3-oxoacyl-(Acyl-carrier protein) reductase</fullName>
    </submittedName>
</protein>
<dbReference type="GO" id="GO:0016491">
    <property type="term" value="F:oxidoreductase activity"/>
    <property type="evidence" value="ECO:0007669"/>
    <property type="project" value="UniProtKB-KW"/>
</dbReference>
<evidence type="ECO:0000313" key="6">
    <source>
        <dbReference type="Proteomes" id="UP000034181"/>
    </source>
</evidence>
<dbReference type="EMBL" id="LBUZ01000009">
    <property type="protein sequence ID" value="KKQ75545.1"/>
    <property type="molecule type" value="Genomic_DNA"/>
</dbReference>
<evidence type="ECO:0000256" key="3">
    <source>
        <dbReference type="ARBA" id="ARBA00023002"/>
    </source>
</evidence>
<dbReference type="PROSITE" id="PS00061">
    <property type="entry name" value="ADH_SHORT"/>
    <property type="match status" value="1"/>
</dbReference>
<comment type="similarity">
    <text evidence="1 4">Belongs to the short-chain dehydrogenases/reductases (SDR) family.</text>
</comment>
<evidence type="ECO:0000256" key="2">
    <source>
        <dbReference type="ARBA" id="ARBA00022857"/>
    </source>
</evidence>
<keyword evidence="2" id="KW-0521">NADP</keyword>
<dbReference type="InterPro" id="IPR036291">
    <property type="entry name" value="NAD(P)-bd_dom_sf"/>
</dbReference>
<reference evidence="5 6" key="1">
    <citation type="journal article" date="2015" name="Nature">
        <title>rRNA introns, odd ribosomes, and small enigmatic genomes across a large radiation of phyla.</title>
        <authorList>
            <person name="Brown C.T."/>
            <person name="Hug L.A."/>
            <person name="Thomas B.C."/>
            <person name="Sharon I."/>
            <person name="Castelle C.J."/>
            <person name="Singh A."/>
            <person name="Wilkins M.J."/>
            <person name="Williams K.H."/>
            <person name="Banfield J.F."/>
        </authorList>
    </citation>
    <scope>NUCLEOTIDE SEQUENCE [LARGE SCALE GENOMIC DNA]</scope>
</reference>
<dbReference type="PRINTS" id="PR00080">
    <property type="entry name" value="SDRFAMILY"/>
</dbReference>
<evidence type="ECO:0000256" key="4">
    <source>
        <dbReference type="RuleBase" id="RU000363"/>
    </source>
</evidence>
<dbReference type="InterPro" id="IPR002347">
    <property type="entry name" value="SDR_fam"/>
</dbReference>
<accession>A0A0G0KJ27</accession>
<organism evidence="5 6">
    <name type="scientific">Candidatus Woesebacteria bacterium GW2011_GWB1_38_5b</name>
    <dbReference type="NCBI Taxonomy" id="1618569"/>
    <lineage>
        <taxon>Bacteria</taxon>
        <taxon>Candidatus Woeseibacteriota</taxon>
    </lineage>
</organism>
<dbReference type="InterPro" id="IPR020904">
    <property type="entry name" value="Sc_DH/Rdtase_CS"/>
</dbReference>
<dbReference type="Gene3D" id="3.40.50.720">
    <property type="entry name" value="NAD(P)-binding Rossmann-like Domain"/>
    <property type="match status" value="1"/>
</dbReference>
<evidence type="ECO:0000313" key="5">
    <source>
        <dbReference type="EMBL" id="KKQ75545.1"/>
    </source>
</evidence>
<evidence type="ECO:0000256" key="1">
    <source>
        <dbReference type="ARBA" id="ARBA00006484"/>
    </source>
</evidence>
<name>A0A0G0KJ27_9BACT</name>
<dbReference type="PANTHER" id="PTHR43391">
    <property type="entry name" value="RETINOL DEHYDROGENASE-RELATED"/>
    <property type="match status" value="1"/>
</dbReference>
<dbReference type="PANTHER" id="PTHR43391:SF14">
    <property type="entry name" value="DEHYDROGENASE_REDUCTASE SDR FAMILY PROTEIN 7-LIKE"/>
    <property type="match status" value="1"/>
</dbReference>
<dbReference type="PATRIC" id="fig|1618569.3.peg.261"/>
<dbReference type="Pfam" id="PF00106">
    <property type="entry name" value="adh_short"/>
    <property type="match status" value="1"/>
</dbReference>
<dbReference type="PRINTS" id="PR00081">
    <property type="entry name" value="GDHRDH"/>
</dbReference>
<keyword evidence="3" id="KW-0560">Oxidoreductase</keyword>
<dbReference type="AlphaFoldDB" id="A0A0G0KJ27"/>
<proteinExistence type="inferred from homology"/>
<dbReference type="CDD" id="cd05233">
    <property type="entry name" value="SDR_c"/>
    <property type="match status" value="1"/>
</dbReference>
<sequence length="225" mass="24867">MDLENKVILITGASKGIGEAIAYAMAREKAKVIITYNSDGQSAQKVEQKCKELGSPDAFIVSLNVKDNEKIRETAKQVEEKFGHVDFLINNAGVISWEKFEHETFEEIENQLRTNLEGVIKTTSAFLPIIKEGIINIASRAGHHPFVGRSVYTASKFGVIGFTQSLSLDYPDLKIFSVSPGAVKTQMWSYGNGVEPSIVADYIIKALKGEIPLKDGDLNLYEILR</sequence>
<dbReference type="SUPFAM" id="SSF51735">
    <property type="entry name" value="NAD(P)-binding Rossmann-fold domains"/>
    <property type="match status" value="1"/>
</dbReference>